<proteinExistence type="predicted"/>
<evidence type="ECO:0000256" key="1">
    <source>
        <dbReference type="SAM" id="SignalP"/>
    </source>
</evidence>
<name>A0ABT3XW28_9FLAO</name>
<gene>
    <name evidence="2" type="ORF">OF897_18300</name>
</gene>
<organism evidence="2 3">
    <name type="scientific">Chryseobacterium formosus</name>
    <dbReference type="NCBI Taxonomy" id="1537363"/>
    <lineage>
        <taxon>Bacteria</taxon>
        <taxon>Pseudomonadati</taxon>
        <taxon>Bacteroidota</taxon>
        <taxon>Flavobacteriia</taxon>
        <taxon>Flavobacteriales</taxon>
        <taxon>Weeksellaceae</taxon>
        <taxon>Chryseobacterium group</taxon>
        <taxon>Chryseobacterium</taxon>
    </lineage>
</organism>
<keyword evidence="3" id="KW-1185">Reference proteome</keyword>
<reference evidence="2" key="1">
    <citation type="submission" date="2022-10" db="EMBL/GenBank/DDBJ databases">
        <title>Chryseobacterium sp. nov., a novel bacterial species.</title>
        <authorList>
            <person name="Cao Y."/>
        </authorList>
    </citation>
    <scope>NUCLEOTIDE SEQUENCE</scope>
    <source>
        <strain evidence="2">CCTCC AB2015118</strain>
    </source>
</reference>
<dbReference type="EMBL" id="JAOVZW010000024">
    <property type="protein sequence ID" value="MCX8525869.1"/>
    <property type="molecule type" value="Genomic_DNA"/>
</dbReference>
<protein>
    <recommendedName>
        <fullName evidence="4">Lipoprotein</fullName>
    </recommendedName>
</protein>
<sequence>MKKHVFLLCLSMFLSVIIISCGRDELLDEAQEVSDSQMMMKPPLDSLIIDTTFTKPTINATIFTTGQTCYSLASGYGYNYRYYVSASDVVSYDRVVHSTIIKGTALYFVQPLTIPAYQNVSENVIIFNNESSKVGDVKIRILSVLNSNVETLQNYNRVDYDGYINNCFSRPFNQPDSCYDENLVPIDNNHDGIWDCMQ</sequence>
<feature type="chain" id="PRO_5045996724" description="Lipoprotein" evidence="1">
    <location>
        <begin position="23"/>
        <end position="198"/>
    </location>
</feature>
<evidence type="ECO:0000313" key="3">
    <source>
        <dbReference type="Proteomes" id="UP001073122"/>
    </source>
</evidence>
<keyword evidence="1" id="KW-0732">Signal</keyword>
<dbReference type="RefSeq" id="WP_267267112.1">
    <property type="nucleotide sequence ID" value="NZ_JAOVZW010000024.1"/>
</dbReference>
<dbReference type="PROSITE" id="PS51257">
    <property type="entry name" value="PROKAR_LIPOPROTEIN"/>
    <property type="match status" value="1"/>
</dbReference>
<dbReference type="Proteomes" id="UP001073122">
    <property type="component" value="Unassembled WGS sequence"/>
</dbReference>
<evidence type="ECO:0008006" key="4">
    <source>
        <dbReference type="Google" id="ProtNLM"/>
    </source>
</evidence>
<accession>A0ABT3XW28</accession>
<comment type="caution">
    <text evidence="2">The sequence shown here is derived from an EMBL/GenBank/DDBJ whole genome shotgun (WGS) entry which is preliminary data.</text>
</comment>
<feature type="signal peptide" evidence="1">
    <location>
        <begin position="1"/>
        <end position="22"/>
    </location>
</feature>
<evidence type="ECO:0000313" key="2">
    <source>
        <dbReference type="EMBL" id="MCX8525869.1"/>
    </source>
</evidence>